<accession>A0A917WSR7</accession>
<name>A0A917WSR7_9ACTN</name>
<comment type="caution">
    <text evidence="6">The sequence shown here is derived from an EMBL/GenBank/DDBJ whole genome shotgun (WGS) entry which is preliminary data.</text>
</comment>
<dbReference type="InterPro" id="IPR041347">
    <property type="entry name" value="MftR_C"/>
</dbReference>
<evidence type="ECO:0000256" key="3">
    <source>
        <dbReference type="ARBA" id="ARBA00023163"/>
    </source>
</evidence>
<proteinExistence type="predicted"/>
<dbReference type="PROSITE" id="PS50977">
    <property type="entry name" value="HTH_TETR_2"/>
    <property type="match status" value="1"/>
</dbReference>
<dbReference type="Proteomes" id="UP000642070">
    <property type="component" value="Unassembled WGS sequence"/>
</dbReference>
<dbReference type="EMBL" id="BMPI01000011">
    <property type="protein sequence ID" value="GGM25272.1"/>
    <property type="molecule type" value="Genomic_DNA"/>
</dbReference>
<keyword evidence="2 4" id="KW-0238">DNA-binding</keyword>
<dbReference type="AlphaFoldDB" id="A0A917WSR7"/>
<dbReference type="Pfam" id="PF17754">
    <property type="entry name" value="TetR_C_14"/>
    <property type="match status" value="1"/>
</dbReference>
<dbReference type="PANTHER" id="PTHR30055:SF238">
    <property type="entry name" value="MYCOFACTOCIN BIOSYNTHESIS TRANSCRIPTIONAL REGULATOR MFTR-RELATED"/>
    <property type="match status" value="1"/>
</dbReference>
<evidence type="ECO:0000256" key="2">
    <source>
        <dbReference type="ARBA" id="ARBA00023125"/>
    </source>
</evidence>
<evidence type="ECO:0000313" key="7">
    <source>
        <dbReference type="Proteomes" id="UP000642070"/>
    </source>
</evidence>
<feature type="DNA-binding region" description="H-T-H motif" evidence="4">
    <location>
        <begin position="32"/>
        <end position="51"/>
    </location>
</feature>
<sequence length="195" mass="20896">MGLRERKKQATRQALALTALRLAVERGYDRVLVEDIAAEVGVSPRTFNNYFGGKAEAICALAVHRSERIGDALRARPPGEPLWTALREAVLSELGSGGVPADVPDRVWIAGLRLVVTTPAMQGEYLRAQAATQDALAAAIRERLGGAQPDDLLPEVLGGAVAAACGVAMRRWLWSDPPADLGDLLRRALSLLERA</sequence>
<dbReference type="GO" id="GO:0003700">
    <property type="term" value="F:DNA-binding transcription factor activity"/>
    <property type="evidence" value="ECO:0007669"/>
    <property type="project" value="TreeGrafter"/>
</dbReference>
<protein>
    <submittedName>
        <fullName evidence="6">TetR family transcriptional regulator</fullName>
    </submittedName>
</protein>
<dbReference type="InterPro" id="IPR050109">
    <property type="entry name" value="HTH-type_TetR-like_transc_reg"/>
</dbReference>
<evidence type="ECO:0000313" key="6">
    <source>
        <dbReference type="EMBL" id="GGM25272.1"/>
    </source>
</evidence>
<dbReference type="GO" id="GO:0000976">
    <property type="term" value="F:transcription cis-regulatory region binding"/>
    <property type="evidence" value="ECO:0007669"/>
    <property type="project" value="TreeGrafter"/>
</dbReference>
<evidence type="ECO:0000259" key="5">
    <source>
        <dbReference type="PROSITE" id="PS50977"/>
    </source>
</evidence>
<dbReference type="Pfam" id="PF00440">
    <property type="entry name" value="TetR_N"/>
    <property type="match status" value="1"/>
</dbReference>
<reference evidence="6" key="2">
    <citation type="submission" date="2020-09" db="EMBL/GenBank/DDBJ databases">
        <authorList>
            <person name="Sun Q."/>
            <person name="Ohkuma M."/>
        </authorList>
    </citation>
    <scope>NUCLEOTIDE SEQUENCE</scope>
    <source>
        <strain evidence="6">JCM 19831</strain>
    </source>
</reference>
<dbReference type="Gene3D" id="1.10.357.10">
    <property type="entry name" value="Tetracycline Repressor, domain 2"/>
    <property type="match status" value="1"/>
</dbReference>
<feature type="domain" description="HTH tetR-type" evidence="5">
    <location>
        <begin position="9"/>
        <end position="69"/>
    </location>
</feature>
<gene>
    <name evidence="6" type="ORF">GCM10007977_028000</name>
</gene>
<reference evidence="6" key="1">
    <citation type="journal article" date="2014" name="Int. J. Syst. Evol. Microbiol.">
        <title>Complete genome sequence of Corynebacterium casei LMG S-19264T (=DSM 44701T), isolated from a smear-ripened cheese.</title>
        <authorList>
            <consortium name="US DOE Joint Genome Institute (JGI-PGF)"/>
            <person name="Walter F."/>
            <person name="Albersmeier A."/>
            <person name="Kalinowski J."/>
            <person name="Ruckert C."/>
        </authorList>
    </citation>
    <scope>NUCLEOTIDE SEQUENCE</scope>
    <source>
        <strain evidence="6">JCM 19831</strain>
    </source>
</reference>
<organism evidence="6 7">
    <name type="scientific">Dactylosporangium sucinum</name>
    <dbReference type="NCBI Taxonomy" id="1424081"/>
    <lineage>
        <taxon>Bacteria</taxon>
        <taxon>Bacillati</taxon>
        <taxon>Actinomycetota</taxon>
        <taxon>Actinomycetes</taxon>
        <taxon>Micromonosporales</taxon>
        <taxon>Micromonosporaceae</taxon>
        <taxon>Dactylosporangium</taxon>
    </lineage>
</organism>
<dbReference type="Gene3D" id="1.10.10.60">
    <property type="entry name" value="Homeodomain-like"/>
    <property type="match status" value="1"/>
</dbReference>
<dbReference type="InterPro" id="IPR001647">
    <property type="entry name" value="HTH_TetR"/>
</dbReference>
<dbReference type="RefSeq" id="WP_190250214.1">
    <property type="nucleotide sequence ID" value="NZ_BMPI01000011.1"/>
</dbReference>
<keyword evidence="1" id="KW-0805">Transcription regulation</keyword>
<dbReference type="SUPFAM" id="SSF46689">
    <property type="entry name" value="Homeodomain-like"/>
    <property type="match status" value="1"/>
</dbReference>
<dbReference type="PANTHER" id="PTHR30055">
    <property type="entry name" value="HTH-TYPE TRANSCRIPTIONAL REGULATOR RUTR"/>
    <property type="match status" value="1"/>
</dbReference>
<keyword evidence="7" id="KW-1185">Reference proteome</keyword>
<evidence type="ECO:0000256" key="4">
    <source>
        <dbReference type="PROSITE-ProRule" id="PRU00335"/>
    </source>
</evidence>
<keyword evidence="3" id="KW-0804">Transcription</keyword>
<evidence type="ECO:0000256" key="1">
    <source>
        <dbReference type="ARBA" id="ARBA00023015"/>
    </source>
</evidence>
<dbReference type="InterPro" id="IPR009057">
    <property type="entry name" value="Homeodomain-like_sf"/>
</dbReference>